<keyword evidence="5 7" id="KW-0472">Membrane</keyword>
<dbReference type="Proteomes" id="UP000183983">
    <property type="component" value="Unassembled WGS sequence"/>
</dbReference>
<organism evidence="9 10">
    <name type="scientific">Pseudomonas asturiensis</name>
    <dbReference type="NCBI Taxonomy" id="1190415"/>
    <lineage>
        <taxon>Bacteria</taxon>
        <taxon>Pseudomonadati</taxon>
        <taxon>Pseudomonadota</taxon>
        <taxon>Gammaproteobacteria</taxon>
        <taxon>Pseudomonadales</taxon>
        <taxon>Pseudomonadaceae</taxon>
        <taxon>Pseudomonas</taxon>
    </lineage>
</organism>
<evidence type="ECO:0000256" key="1">
    <source>
        <dbReference type="ARBA" id="ARBA00004141"/>
    </source>
</evidence>
<comment type="subcellular location">
    <subcellularLocation>
        <location evidence="1">Membrane</location>
        <topology evidence="1">Multi-pass membrane protein</topology>
    </subcellularLocation>
</comment>
<feature type="transmembrane region" description="Helical" evidence="7">
    <location>
        <begin position="190"/>
        <end position="210"/>
    </location>
</feature>
<feature type="transmembrane region" description="Helical" evidence="7">
    <location>
        <begin position="125"/>
        <end position="147"/>
    </location>
</feature>
<evidence type="ECO:0000256" key="3">
    <source>
        <dbReference type="ARBA" id="ARBA00022692"/>
    </source>
</evidence>
<keyword evidence="2" id="KW-0813">Transport</keyword>
<evidence type="ECO:0000256" key="5">
    <source>
        <dbReference type="ARBA" id="ARBA00023136"/>
    </source>
</evidence>
<evidence type="ECO:0000256" key="2">
    <source>
        <dbReference type="ARBA" id="ARBA00022448"/>
    </source>
</evidence>
<evidence type="ECO:0000256" key="7">
    <source>
        <dbReference type="SAM" id="Phobius"/>
    </source>
</evidence>
<feature type="transmembrane region" description="Helical" evidence="7">
    <location>
        <begin position="222"/>
        <end position="246"/>
    </location>
</feature>
<dbReference type="RefSeq" id="WP_073164630.1">
    <property type="nucleotide sequence ID" value="NZ_FRDA01000004.1"/>
</dbReference>
<feature type="transmembrane region" description="Helical" evidence="7">
    <location>
        <begin position="252"/>
        <end position="272"/>
    </location>
</feature>
<keyword evidence="4 7" id="KW-1133">Transmembrane helix</keyword>
<dbReference type="OrthoDB" id="5314453at2"/>
<accession>A0A1M7MBY7</accession>
<evidence type="ECO:0000313" key="10">
    <source>
        <dbReference type="Proteomes" id="UP000183983"/>
    </source>
</evidence>
<feature type="transmembrane region" description="Helical" evidence="7">
    <location>
        <begin position="509"/>
        <end position="530"/>
    </location>
</feature>
<keyword evidence="3 7" id="KW-0812">Transmembrane</keyword>
<dbReference type="AlphaFoldDB" id="A0A1M7MBY7"/>
<feature type="transmembrane region" description="Helical" evidence="7">
    <location>
        <begin position="71"/>
        <end position="89"/>
    </location>
</feature>
<evidence type="ECO:0000259" key="8">
    <source>
        <dbReference type="PROSITE" id="PS50850"/>
    </source>
</evidence>
<dbReference type="Pfam" id="PF07690">
    <property type="entry name" value="MFS_1"/>
    <property type="match status" value="1"/>
</dbReference>
<dbReference type="GO" id="GO:0016020">
    <property type="term" value="C:membrane"/>
    <property type="evidence" value="ECO:0007669"/>
    <property type="project" value="UniProtKB-SubCell"/>
</dbReference>
<proteinExistence type="predicted"/>
<evidence type="ECO:0000313" key="9">
    <source>
        <dbReference type="EMBL" id="SHM88250.1"/>
    </source>
</evidence>
<gene>
    <name evidence="9" type="ORF">SAMN05216593_10498</name>
</gene>
<feature type="transmembrane region" description="Helical" evidence="7">
    <location>
        <begin position="101"/>
        <end position="119"/>
    </location>
</feature>
<feature type="transmembrane region" description="Helical" evidence="7">
    <location>
        <begin position="284"/>
        <end position="305"/>
    </location>
</feature>
<feature type="transmembrane region" description="Helical" evidence="7">
    <location>
        <begin position="325"/>
        <end position="346"/>
    </location>
</feature>
<dbReference type="GO" id="GO:0022857">
    <property type="term" value="F:transmembrane transporter activity"/>
    <property type="evidence" value="ECO:0007669"/>
    <property type="project" value="InterPro"/>
</dbReference>
<feature type="transmembrane region" description="Helical" evidence="7">
    <location>
        <begin position="33"/>
        <end position="59"/>
    </location>
</feature>
<evidence type="ECO:0000256" key="4">
    <source>
        <dbReference type="ARBA" id="ARBA00022989"/>
    </source>
</evidence>
<dbReference type="STRING" id="1190415.SAMN05216593_10498"/>
<feature type="transmembrane region" description="Helical" evidence="7">
    <location>
        <begin position="353"/>
        <end position="370"/>
    </location>
</feature>
<dbReference type="InterPro" id="IPR036259">
    <property type="entry name" value="MFS_trans_sf"/>
</dbReference>
<name>A0A1M7MBY7_9PSED</name>
<sequence>MSDKYAPREWAPHERPTMPGSPSTPLHSNARRWAFALVGVIVALTGGLGNALVIANLPYLQGALGATSQDIAWLPAAYIMTNVSMNLLLVKFRQQFGLRAFTELFLVLYALVTLAHLFVNDIDSAIAVRAAHGMVGAALSTLGLYYMIQAFPQKWRMKALVLGLGTAQLATPLARLVSEDLLQIAQWRGLYLFELGMALLSLGCVLMLKLPPGDRFKAFEKLDFLTFGLLATGFALLCAVLSLGRIEWWLEAPWIGIASAASIALICAGLAIEHNRSNPLLITRWLGSGSILRLALAVILFRIVLSEQSVGAVGFLQALNMGSQQLHTLYLVMLLGSVAGLAVSALTINPAHLIKPLLISLAMMAVGAWMDSHSTNLTRQSNMYVSQFLLAFGGTFFLGPTLVLGISGVLANPRNMVSFSVLFGITQNIGGLIGSAALGTFQIVREKFHSSHIVEHLTLINPLVQSRLQSYSASYASVIADPAQRNAQGIRAMATAATREANVLAYNDVFMLIALIAVLTMVWISFRVIWLKMTTQPQALAPVAPAAAPSVSPTGVQPS</sequence>
<feature type="transmembrane region" description="Helical" evidence="7">
    <location>
        <begin position="390"/>
        <end position="410"/>
    </location>
</feature>
<dbReference type="SUPFAM" id="SSF103473">
    <property type="entry name" value="MFS general substrate transporter"/>
    <property type="match status" value="1"/>
</dbReference>
<dbReference type="InterPro" id="IPR020846">
    <property type="entry name" value="MFS_dom"/>
</dbReference>
<dbReference type="EMBL" id="FRDA01000004">
    <property type="protein sequence ID" value="SHM88250.1"/>
    <property type="molecule type" value="Genomic_DNA"/>
</dbReference>
<evidence type="ECO:0000256" key="6">
    <source>
        <dbReference type="SAM" id="MobiDB-lite"/>
    </source>
</evidence>
<protein>
    <submittedName>
        <fullName evidence="9">Major Facilitator Superfamily protein</fullName>
    </submittedName>
</protein>
<dbReference type="PANTHER" id="PTHR42718">
    <property type="entry name" value="MAJOR FACILITATOR SUPERFAMILY MULTIDRUG TRANSPORTER MFSC"/>
    <property type="match status" value="1"/>
</dbReference>
<dbReference type="Gene3D" id="1.20.1250.20">
    <property type="entry name" value="MFS general substrate transporter like domains"/>
    <property type="match status" value="1"/>
</dbReference>
<dbReference type="PROSITE" id="PS50850">
    <property type="entry name" value="MFS"/>
    <property type="match status" value="1"/>
</dbReference>
<dbReference type="InterPro" id="IPR011701">
    <property type="entry name" value="MFS"/>
</dbReference>
<reference evidence="9 10" key="1">
    <citation type="submission" date="2016-11" db="EMBL/GenBank/DDBJ databases">
        <authorList>
            <person name="Jaros S."/>
            <person name="Januszkiewicz K."/>
            <person name="Wedrychowicz H."/>
        </authorList>
    </citation>
    <scope>NUCLEOTIDE SEQUENCE [LARGE SCALE GENOMIC DNA]</scope>
    <source>
        <strain evidence="9 10">LMG 26898</strain>
    </source>
</reference>
<feature type="region of interest" description="Disordered" evidence="6">
    <location>
        <begin position="1"/>
        <end position="25"/>
    </location>
</feature>
<feature type="transmembrane region" description="Helical" evidence="7">
    <location>
        <begin position="422"/>
        <end position="444"/>
    </location>
</feature>
<dbReference type="PANTHER" id="PTHR42718:SF9">
    <property type="entry name" value="MAJOR FACILITATOR SUPERFAMILY MULTIDRUG TRANSPORTER MFSC"/>
    <property type="match status" value="1"/>
</dbReference>
<feature type="transmembrane region" description="Helical" evidence="7">
    <location>
        <begin position="159"/>
        <end position="178"/>
    </location>
</feature>
<feature type="domain" description="Major facilitator superfamily (MFS) profile" evidence="8">
    <location>
        <begin position="35"/>
        <end position="532"/>
    </location>
</feature>
<feature type="compositionally biased region" description="Basic and acidic residues" evidence="6">
    <location>
        <begin position="1"/>
        <end position="16"/>
    </location>
</feature>